<evidence type="ECO:0000256" key="2">
    <source>
        <dbReference type="ARBA" id="ARBA00022679"/>
    </source>
</evidence>
<dbReference type="InterPro" id="IPR025799">
    <property type="entry name" value="Arg_MeTrfase"/>
</dbReference>
<dbReference type="Gene3D" id="2.70.160.11">
    <property type="entry name" value="Hnrnp arginine n-methyltransferase1"/>
    <property type="match status" value="2"/>
</dbReference>
<comment type="caution">
    <text evidence="5">The sequence shown here is derived from an EMBL/GenBank/DDBJ whole genome shotgun (WGS) entry which is preliminary data.</text>
</comment>
<keyword evidence="1" id="KW-0489">Methyltransferase</keyword>
<evidence type="ECO:0000259" key="4">
    <source>
        <dbReference type="Pfam" id="PF22528"/>
    </source>
</evidence>
<dbReference type="GO" id="GO:0042054">
    <property type="term" value="F:histone methyltransferase activity"/>
    <property type="evidence" value="ECO:0007669"/>
    <property type="project" value="TreeGrafter"/>
</dbReference>
<keyword evidence="3" id="KW-0949">S-adenosyl-L-methionine</keyword>
<organism evidence="5 6">
    <name type="scientific">Cymbomonas tetramitiformis</name>
    <dbReference type="NCBI Taxonomy" id="36881"/>
    <lineage>
        <taxon>Eukaryota</taxon>
        <taxon>Viridiplantae</taxon>
        <taxon>Chlorophyta</taxon>
        <taxon>Pyramimonadophyceae</taxon>
        <taxon>Pyramimonadales</taxon>
        <taxon>Pyramimonadaceae</taxon>
        <taxon>Cymbomonas</taxon>
    </lineage>
</organism>
<dbReference type="AlphaFoldDB" id="A0AAE0FYE7"/>
<name>A0AAE0FYE7_9CHLO</name>
<evidence type="ECO:0000256" key="1">
    <source>
        <dbReference type="ARBA" id="ARBA00022603"/>
    </source>
</evidence>
<dbReference type="PANTHER" id="PTHR11006:SF4">
    <property type="entry name" value="PROTEIN ARGININE N-METHYLTRANSFERASE 7"/>
    <property type="match status" value="1"/>
</dbReference>
<dbReference type="EMBL" id="LGRX02011902">
    <property type="protein sequence ID" value="KAK3268304.1"/>
    <property type="molecule type" value="Genomic_DNA"/>
</dbReference>
<dbReference type="GO" id="GO:0032259">
    <property type="term" value="P:methylation"/>
    <property type="evidence" value="ECO:0007669"/>
    <property type="project" value="UniProtKB-KW"/>
</dbReference>
<dbReference type="PANTHER" id="PTHR11006">
    <property type="entry name" value="PROTEIN ARGININE N-METHYLTRANSFERASE"/>
    <property type="match status" value="1"/>
</dbReference>
<dbReference type="Gene3D" id="3.40.50.150">
    <property type="entry name" value="Vaccinia Virus protein VP39"/>
    <property type="match status" value="1"/>
</dbReference>
<gene>
    <name evidence="5" type="ORF">CYMTET_23176</name>
</gene>
<proteinExistence type="predicted"/>
<accession>A0AAE0FYE7</accession>
<evidence type="ECO:0000313" key="6">
    <source>
        <dbReference type="Proteomes" id="UP001190700"/>
    </source>
</evidence>
<dbReference type="InterPro" id="IPR029063">
    <property type="entry name" value="SAM-dependent_MTases_sf"/>
</dbReference>
<keyword evidence="2" id="KW-0808">Transferase</keyword>
<dbReference type="InterPro" id="IPR055135">
    <property type="entry name" value="PRMT_dom"/>
</dbReference>
<feature type="domain" description="Protein arginine N-methyltransferase" evidence="4">
    <location>
        <begin position="347"/>
        <end position="473"/>
    </location>
</feature>
<sequence length="556" mass="62051">MRMAAGCGSTIEGFDMSYMNVYRWHPDAEARDLASTADPWRPLSAPFDACTLDFQSRLEAQGAERAGDPESIWELDVEKEVEITAPGIWNAVVYWFELDLDDHTRLVSYPDEARAGTSGARPFAATSYKQAVQYLDELPATLGATLKLRIRQDNAQIIFSSSPPPTRPRQAYLPRWQLDALHDDQRTQAYATAVRRAVASKRADGVQEIMALDIGCGAALQSMLAARAGAHKVVGIEQSMHLCEVGEECAVMNGLLQQCTLLNRDSRRVLSTDSPGVKKGRKPDGNVCELDRQADILIYQIFDSGLLGEGCLHHISMAKMRLLKEDAQILPLGATVFAQPIQMRIAEVQGFDLQSVNRYRWRSGYEGIELGECREQWKALAEPLEVFSFEFGDVEANVAPLAHAVEFDITQDGIFNAIAFWFELQIDEETTLSTSPYGKKGPTWTQAVQYFEELQVARNSALPVTAKHDTYSISFEVDDSQVDRLASRTGVPLYDPVWHATYQRLEQFNSSLIRSTVQNPLEYRSCAETSVAIGARPRDLDLDVQPATDFCMRMMG</sequence>
<protein>
    <recommendedName>
        <fullName evidence="4">Protein arginine N-methyltransferase domain-containing protein</fullName>
    </recommendedName>
</protein>
<dbReference type="SUPFAM" id="SSF53335">
    <property type="entry name" value="S-adenosyl-L-methionine-dependent methyltransferases"/>
    <property type="match status" value="1"/>
</dbReference>
<reference evidence="5 6" key="1">
    <citation type="journal article" date="2015" name="Genome Biol. Evol.">
        <title>Comparative Genomics of a Bacterivorous Green Alga Reveals Evolutionary Causalities and Consequences of Phago-Mixotrophic Mode of Nutrition.</title>
        <authorList>
            <person name="Burns J.A."/>
            <person name="Paasch A."/>
            <person name="Narechania A."/>
            <person name="Kim E."/>
        </authorList>
    </citation>
    <scope>NUCLEOTIDE SEQUENCE [LARGE SCALE GENOMIC DNA]</scope>
    <source>
        <strain evidence="5 6">PLY_AMNH</strain>
    </source>
</reference>
<dbReference type="CDD" id="cd02440">
    <property type="entry name" value="AdoMet_MTases"/>
    <property type="match status" value="1"/>
</dbReference>
<dbReference type="GO" id="GO:0016274">
    <property type="term" value="F:protein-arginine N-methyltransferase activity"/>
    <property type="evidence" value="ECO:0007669"/>
    <property type="project" value="InterPro"/>
</dbReference>
<dbReference type="Pfam" id="PF22528">
    <property type="entry name" value="PRMT_C"/>
    <property type="match status" value="1"/>
</dbReference>
<keyword evidence="6" id="KW-1185">Reference proteome</keyword>
<evidence type="ECO:0000256" key="3">
    <source>
        <dbReference type="ARBA" id="ARBA00022691"/>
    </source>
</evidence>
<dbReference type="Proteomes" id="UP001190700">
    <property type="component" value="Unassembled WGS sequence"/>
</dbReference>
<evidence type="ECO:0000313" key="5">
    <source>
        <dbReference type="EMBL" id="KAK3268304.1"/>
    </source>
</evidence>